<dbReference type="SUPFAM" id="SSF103481">
    <property type="entry name" value="Multidrug resistance efflux transporter EmrE"/>
    <property type="match status" value="2"/>
</dbReference>
<feature type="transmembrane region" description="Helical" evidence="7">
    <location>
        <begin position="181"/>
        <end position="200"/>
    </location>
</feature>
<keyword evidence="10" id="KW-1185">Reference proteome</keyword>
<keyword evidence="4 7" id="KW-0812">Transmembrane</keyword>
<comment type="subcellular location">
    <subcellularLocation>
        <location evidence="1">Cell membrane</location>
        <topology evidence="1">Multi-pass membrane protein</topology>
    </subcellularLocation>
</comment>
<feature type="transmembrane region" description="Helical" evidence="7">
    <location>
        <begin position="123"/>
        <end position="140"/>
    </location>
</feature>
<gene>
    <name evidence="9" type="ORF">FHX73_112171</name>
</gene>
<name>A0A561UG72_9ACTN</name>
<dbReference type="Pfam" id="PF00892">
    <property type="entry name" value="EamA"/>
    <property type="match status" value="2"/>
</dbReference>
<feature type="transmembrane region" description="Helical" evidence="7">
    <location>
        <begin position="68"/>
        <end position="87"/>
    </location>
</feature>
<feature type="transmembrane region" description="Helical" evidence="7">
    <location>
        <begin position="93"/>
        <end position="111"/>
    </location>
</feature>
<keyword evidence="6 7" id="KW-0472">Membrane</keyword>
<keyword evidence="5 7" id="KW-1133">Transmembrane helix</keyword>
<dbReference type="InterPro" id="IPR037185">
    <property type="entry name" value="EmrE-like"/>
</dbReference>
<evidence type="ECO:0000256" key="7">
    <source>
        <dbReference type="SAM" id="Phobius"/>
    </source>
</evidence>
<proteinExistence type="inferred from homology"/>
<comment type="caution">
    <text evidence="9">The sequence shown here is derived from an EMBL/GenBank/DDBJ whole genome shotgun (WGS) entry which is preliminary data.</text>
</comment>
<dbReference type="OrthoDB" id="4833087at2"/>
<dbReference type="AlphaFoldDB" id="A0A561UG72"/>
<reference evidence="9 10" key="1">
    <citation type="submission" date="2019-06" db="EMBL/GenBank/DDBJ databases">
        <title>Sequencing the genomes of 1000 actinobacteria strains.</title>
        <authorList>
            <person name="Klenk H.-P."/>
        </authorList>
    </citation>
    <scope>NUCLEOTIDE SEQUENCE [LARGE SCALE GENOMIC DNA]</scope>
    <source>
        <strain evidence="9 10">DSM 44826</strain>
    </source>
</reference>
<evidence type="ECO:0000259" key="8">
    <source>
        <dbReference type="Pfam" id="PF00892"/>
    </source>
</evidence>
<feature type="transmembrane region" description="Helical" evidence="7">
    <location>
        <begin position="37"/>
        <end position="56"/>
    </location>
</feature>
<dbReference type="PANTHER" id="PTHR42920">
    <property type="entry name" value="OS03G0707200 PROTEIN-RELATED"/>
    <property type="match status" value="1"/>
</dbReference>
<feature type="domain" description="EamA" evidence="8">
    <location>
        <begin position="11"/>
        <end position="139"/>
    </location>
</feature>
<dbReference type="EMBL" id="VIWT01000001">
    <property type="protein sequence ID" value="TWF98363.1"/>
    <property type="molecule type" value="Genomic_DNA"/>
</dbReference>
<dbReference type="InterPro" id="IPR051258">
    <property type="entry name" value="Diverse_Substrate_Transporter"/>
</dbReference>
<evidence type="ECO:0000256" key="4">
    <source>
        <dbReference type="ARBA" id="ARBA00022692"/>
    </source>
</evidence>
<evidence type="ECO:0000256" key="2">
    <source>
        <dbReference type="ARBA" id="ARBA00007362"/>
    </source>
</evidence>
<organism evidence="9 10">
    <name type="scientific">Kitasatospora viridis</name>
    <dbReference type="NCBI Taxonomy" id="281105"/>
    <lineage>
        <taxon>Bacteria</taxon>
        <taxon>Bacillati</taxon>
        <taxon>Actinomycetota</taxon>
        <taxon>Actinomycetes</taxon>
        <taxon>Kitasatosporales</taxon>
        <taxon>Streptomycetaceae</taxon>
        <taxon>Kitasatospora</taxon>
    </lineage>
</organism>
<feature type="domain" description="EamA" evidence="8">
    <location>
        <begin position="150"/>
        <end position="286"/>
    </location>
</feature>
<accession>A0A561UG72</accession>
<dbReference type="InterPro" id="IPR000620">
    <property type="entry name" value="EamA_dom"/>
</dbReference>
<dbReference type="GO" id="GO:0005886">
    <property type="term" value="C:plasma membrane"/>
    <property type="evidence" value="ECO:0007669"/>
    <property type="project" value="UniProtKB-SubCell"/>
</dbReference>
<keyword evidence="3" id="KW-1003">Cell membrane</keyword>
<evidence type="ECO:0000256" key="1">
    <source>
        <dbReference type="ARBA" id="ARBA00004651"/>
    </source>
</evidence>
<sequence length="303" mass="31260">MRSPSQARLADLPLLAVAVVWGSSFLAVKHLATAQTVLPVLVLRFALVLPLLGVLVGRRLRGLSRVEWTGGALLGLILGGIFLLETFGAVHTSATNAGLIISLNMLLTPLGESLLGRVRPSRPFLLAAGASLLGIALLTQGSGLRAPCAGDLLMLGAAVVRTGHMLVMGRTRALRGTDSGALTWVQLATAALVFALVTPFTGAPAPWRLAVGFGPAQWGLLLYLALFCTLFAFAVQMWAVRATSPSRVSLLLGTEPLWAAVLGIALGGGRLTVAVLAGAGLVLAGTEAGRRVALPRPSAPEPA</sequence>
<evidence type="ECO:0000256" key="5">
    <source>
        <dbReference type="ARBA" id="ARBA00022989"/>
    </source>
</evidence>
<evidence type="ECO:0000313" key="9">
    <source>
        <dbReference type="EMBL" id="TWF98363.1"/>
    </source>
</evidence>
<feature type="transmembrane region" description="Helical" evidence="7">
    <location>
        <begin position="261"/>
        <end position="284"/>
    </location>
</feature>
<evidence type="ECO:0000313" key="10">
    <source>
        <dbReference type="Proteomes" id="UP000317940"/>
    </source>
</evidence>
<evidence type="ECO:0000256" key="6">
    <source>
        <dbReference type="ARBA" id="ARBA00023136"/>
    </source>
</evidence>
<feature type="transmembrane region" description="Helical" evidence="7">
    <location>
        <begin position="12"/>
        <end position="31"/>
    </location>
</feature>
<dbReference type="PANTHER" id="PTHR42920:SF5">
    <property type="entry name" value="EAMA DOMAIN-CONTAINING PROTEIN"/>
    <property type="match status" value="1"/>
</dbReference>
<protein>
    <submittedName>
        <fullName evidence="9">EamA-like transporter family protein</fullName>
    </submittedName>
</protein>
<dbReference type="Proteomes" id="UP000317940">
    <property type="component" value="Unassembled WGS sequence"/>
</dbReference>
<dbReference type="RefSeq" id="WP_145904808.1">
    <property type="nucleotide sequence ID" value="NZ_BAAAMZ010000046.1"/>
</dbReference>
<feature type="transmembrane region" description="Helical" evidence="7">
    <location>
        <begin position="220"/>
        <end position="240"/>
    </location>
</feature>
<evidence type="ECO:0000256" key="3">
    <source>
        <dbReference type="ARBA" id="ARBA00022475"/>
    </source>
</evidence>
<comment type="similarity">
    <text evidence="2">Belongs to the EamA transporter family.</text>
</comment>